<reference evidence="1 2" key="1">
    <citation type="submission" date="2022-08" db="EMBL/GenBank/DDBJ databases">
        <title>Paenibacillus endoradicis sp. nov., Paenibacillus radicibacter sp. nov and Paenibacillus pararadicis sp. nov., three cold-adapted plant growth-promoting bacteria isolated from root of Larix gmelinii in Great Khingan.</title>
        <authorList>
            <person name="Xue H."/>
        </authorList>
    </citation>
    <scope>NUCLEOTIDE SEQUENCE [LARGE SCALE GENOMIC DNA]</scope>
    <source>
        <strain evidence="1 2">N5-1-1-5</strain>
    </source>
</reference>
<dbReference type="RefSeq" id="WP_258214641.1">
    <property type="nucleotide sequence ID" value="NZ_JANQBD010000012.1"/>
</dbReference>
<proteinExistence type="predicted"/>
<protein>
    <recommendedName>
        <fullName evidence="3">Phospholipase C/D domain-containing protein</fullName>
    </recommendedName>
</protein>
<evidence type="ECO:0000313" key="2">
    <source>
        <dbReference type="Proteomes" id="UP001300012"/>
    </source>
</evidence>
<comment type="caution">
    <text evidence="1">The sequence shown here is derived from an EMBL/GenBank/DDBJ whole genome shotgun (WGS) entry which is preliminary data.</text>
</comment>
<name>A0ABT1YIS1_9BACL</name>
<dbReference type="Proteomes" id="UP001300012">
    <property type="component" value="Unassembled WGS sequence"/>
</dbReference>
<dbReference type="EMBL" id="JANQBD010000012">
    <property type="protein sequence ID" value="MCR8633068.1"/>
    <property type="molecule type" value="Genomic_DNA"/>
</dbReference>
<gene>
    <name evidence="1" type="ORF">NV381_17850</name>
</gene>
<keyword evidence="2" id="KW-1185">Reference proteome</keyword>
<evidence type="ECO:0000313" key="1">
    <source>
        <dbReference type="EMBL" id="MCR8633068.1"/>
    </source>
</evidence>
<accession>A0ABT1YIS1</accession>
<organism evidence="1 2">
    <name type="scientific">Paenibacillus radicis</name>
    <name type="common">ex Xue et al. 2023</name>
    <dbReference type="NCBI Taxonomy" id="2972489"/>
    <lineage>
        <taxon>Bacteria</taxon>
        <taxon>Bacillati</taxon>
        <taxon>Bacillota</taxon>
        <taxon>Bacilli</taxon>
        <taxon>Bacillales</taxon>
        <taxon>Paenibacillaceae</taxon>
        <taxon>Paenibacillus</taxon>
    </lineage>
</organism>
<sequence length="309" mass="35548">MSENITHFSSMEDCFNFMEVSPDICSEFKKAGQMNYNLARLASVTRYGDKFTAPLMGELREAYRSGKFDEAQQRKLTYVLGWLCHRAADRCMKPVFSSFDASTLRHAENIDYSPSECSVYNDAFIYHLYYAKEENGLYPKTVFEDQMDSGPENERFDVLGTRELNRMIIQNSLLPMHHPGAVNGDTDAWFDFIERKRQRFTLEVERYRDAILNPVLAKVDRYITDAEFYDKEEPLLKLAVSLRAKDSGSRDYDVRSALAAEPHSSYAHILHTGFRYLASASEFFVGDMSVEELKDRFDIGKLGRDGQPA</sequence>
<evidence type="ECO:0008006" key="3">
    <source>
        <dbReference type="Google" id="ProtNLM"/>
    </source>
</evidence>